<gene>
    <name evidence="1" type="ORF">T4B_10249</name>
</gene>
<sequence length="70" mass="8049">MFSTVSTSNMSLWRNRLAHSAVNRKVGGSSPPRDEAFQFRQSYVQKNFGLKINFDVKFDMILSALLELCY</sequence>
<name>A0A0V1HVN4_TRIPS</name>
<evidence type="ECO:0000313" key="1">
    <source>
        <dbReference type="EMBL" id="KRZ14431.1"/>
    </source>
</evidence>
<proteinExistence type="predicted"/>
<dbReference type="EMBL" id="JYDS01000320">
    <property type="protein sequence ID" value="KRZ14431.1"/>
    <property type="molecule type" value="Genomic_DNA"/>
</dbReference>
<comment type="caution">
    <text evidence="1">The sequence shown here is derived from an EMBL/GenBank/DDBJ whole genome shotgun (WGS) entry which is preliminary data.</text>
</comment>
<evidence type="ECO:0000313" key="2">
    <source>
        <dbReference type="Proteomes" id="UP000054805"/>
    </source>
</evidence>
<dbReference type="AlphaFoldDB" id="A0A0V1HVN4"/>
<organism evidence="1 2">
    <name type="scientific">Trichinella pseudospiralis</name>
    <name type="common">Parasitic roundworm</name>
    <dbReference type="NCBI Taxonomy" id="6337"/>
    <lineage>
        <taxon>Eukaryota</taxon>
        <taxon>Metazoa</taxon>
        <taxon>Ecdysozoa</taxon>
        <taxon>Nematoda</taxon>
        <taxon>Enoplea</taxon>
        <taxon>Dorylaimia</taxon>
        <taxon>Trichinellida</taxon>
        <taxon>Trichinellidae</taxon>
        <taxon>Trichinella</taxon>
    </lineage>
</organism>
<keyword evidence="2" id="KW-1185">Reference proteome</keyword>
<reference evidence="1 2" key="1">
    <citation type="submission" date="2015-01" db="EMBL/GenBank/DDBJ databases">
        <title>Evolution of Trichinella species and genotypes.</title>
        <authorList>
            <person name="Korhonen P.K."/>
            <person name="Edoardo P."/>
            <person name="Giuseppe L.R."/>
            <person name="Gasser R.B."/>
        </authorList>
    </citation>
    <scope>NUCLEOTIDE SEQUENCE [LARGE SCALE GENOMIC DNA]</scope>
    <source>
        <strain evidence="1">ISS588</strain>
    </source>
</reference>
<protein>
    <submittedName>
        <fullName evidence="1">Uncharacterized protein</fullName>
    </submittedName>
</protein>
<accession>A0A0V1HVN4</accession>
<dbReference type="Proteomes" id="UP000054805">
    <property type="component" value="Unassembled WGS sequence"/>
</dbReference>